<dbReference type="InterPro" id="IPR036250">
    <property type="entry name" value="AcylCo_DH-like_C"/>
</dbReference>
<proteinExistence type="inferred from homology"/>
<evidence type="ECO:0000259" key="9">
    <source>
        <dbReference type="Pfam" id="PF00441"/>
    </source>
</evidence>
<feature type="domain" description="Acyl-CoA dehydrogenase/oxidase N-terminal" evidence="11">
    <location>
        <begin position="6"/>
        <end position="116"/>
    </location>
</feature>
<evidence type="ECO:0000259" key="11">
    <source>
        <dbReference type="Pfam" id="PF02771"/>
    </source>
</evidence>
<dbReference type="FunFam" id="1.10.540.10:FF:000026">
    <property type="entry name" value="Acyl-CoA dehydrogenase medium chain"/>
    <property type="match status" value="1"/>
</dbReference>
<dbReference type="InterPro" id="IPR006091">
    <property type="entry name" value="Acyl-CoA_Oxase/DH_mid-dom"/>
</dbReference>
<gene>
    <name evidence="12" type="ORF">C4520_14070</name>
</gene>
<dbReference type="InterPro" id="IPR046373">
    <property type="entry name" value="Acyl-CoA_Oxase/DH_mid-dom_sf"/>
</dbReference>
<dbReference type="Pfam" id="PF02770">
    <property type="entry name" value="Acyl-CoA_dh_M"/>
    <property type="match status" value="1"/>
</dbReference>
<name>A0A3A4NSL3_ABYX5</name>
<dbReference type="InterPro" id="IPR037069">
    <property type="entry name" value="AcylCoA_DH/ox_N_sf"/>
</dbReference>
<dbReference type="Proteomes" id="UP000265882">
    <property type="component" value="Unassembled WGS sequence"/>
</dbReference>
<evidence type="ECO:0000256" key="7">
    <source>
        <dbReference type="ARBA" id="ARBA00072305"/>
    </source>
</evidence>
<dbReference type="EMBL" id="QZKU01000099">
    <property type="protein sequence ID" value="RJP18561.1"/>
    <property type="molecule type" value="Genomic_DNA"/>
</dbReference>
<dbReference type="GO" id="GO:0003995">
    <property type="term" value="F:acyl-CoA dehydrogenase activity"/>
    <property type="evidence" value="ECO:0007669"/>
    <property type="project" value="InterPro"/>
</dbReference>
<comment type="cofactor">
    <cofactor evidence="1 8">
        <name>FAD</name>
        <dbReference type="ChEBI" id="CHEBI:57692"/>
    </cofactor>
</comment>
<feature type="domain" description="Acyl-CoA dehydrogenase/oxidase C-terminal" evidence="9">
    <location>
        <begin position="228"/>
        <end position="377"/>
    </location>
</feature>
<dbReference type="InterPro" id="IPR006089">
    <property type="entry name" value="Acyl-CoA_DH_CS"/>
</dbReference>
<dbReference type="FunFam" id="2.40.110.10:FF:000001">
    <property type="entry name" value="Acyl-CoA dehydrogenase, mitochondrial"/>
    <property type="match status" value="1"/>
</dbReference>
<evidence type="ECO:0000256" key="4">
    <source>
        <dbReference type="ARBA" id="ARBA00022827"/>
    </source>
</evidence>
<evidence type="ECO:0000256" key="3">
    <source>
        <dbReference type="ARBA" id="ARBA00022630"/>
    </source>
</evidence>
<keyword evidence="5 8" id="KW-0560">Oxidoreductase</keyword>
<dbReference type="Pfam" id="PF02771">
    <property type="entry name" value="Acyl-CoA_dh_N"/>
    <property type="match status" value="1"/>
</dbReference>
<sequence>MDYFLSDRQKAIRELAQKIAVEKIKPVRAKYDESSEFPREVLTEFAKAHLSGIFIPEKYGGAGDGCLGLCLAIEQIARICAGICTTYAATALGSMPILVAGSEKQKEKYLPAIASGSALAAFGLTEANAGSDAGAIETTAVSDGDDYVLNGRKQWITNAGEADIYTVFAMTDKSRGSRGATAIIVEKDTPGMSFGRTENKMGIRASLQREVFFEDCRVPKENVLGREGMGFVIAMKTLDSTRPGIGAQAVGLAQGAFDEAISYARGRRQFGESITSFQAIQHMLADMATQIEAARALVYATARMIDAGSPNVGKESAMAKLFASDMAMRVTTDAVQIMGGYGYMKDYPVEKMMRDAKITQIYEGTNQIQRNIIARHLIKENAAGV</sequence>
<accession>A0A3A4NSL3</accession>
<comment type="caution">
    <text evidence="12">The sequence shown here is derived from an EMBL/GenBank/DDBJ whole genome shotgun (WGS) entry which is preliminary data.</text>
</comment>
<evidence type="ECO:0000313" key="12">
    <source>
        <dbReference type="EMBL" id="RJP18561.1"/>
    </source>
</evidence>
<dbReference type="InterPro" id="IPR009100">
    <property type="entry name" value="AcylCoA_DH/oxidase_NM_dom_sf"/>
</dbReference>
<dbReference type="EC" id="1.3.8.10" evidence="6"/>
<evidence type="ECO:0000256" key="8">
    <source>
        <dbReference type="RuleBase" id="RU362125"/>
    </source>
</evidence>
<dbReference type="Gene3D" id="1.20.140.10">
    <property type="entry name" value="Butyryl-CoA Dehydrogenase, subunit A, domain 3"/>
    <property type="match status" value="1"/>
</dbReference>
<dbReference type="InterPro" id="IPR009075">
    <property type="entry name" value="AcylCo_DH/oxidase_C"/>
</dbReference>
<dbReference type="Pfam" id="PF00441">
    <property type="entry name" value="Acyl-CoA_dh_1"/>
    <property type="match status" value="1"/>
</dbReference>
<dbReference type="AlphaFoldDB" id="A0A3A4NSL3"/>
<reference evidence="12 13" key="1">
    <citation type="journal article" date="2017" name="ISME J.">
        <title>Energy and carbon metabolisms in a deep terrestrial subsurface fluid microbial community.</title>
        <authorList>
            <person name="Momper L."/>
            <person name="Jungbluth S.P."/>
            <person name="Lee M.D."/>
            <person name="Amend J.P."/>
        </authorList>
    </citation>
    <scope>NUCLEOTIDE SEQUENCE [LARGE SCALE GENOMIC DNA]</scope>
    <source>
        <strain evidence="12">SURF_5</strain>
    </source>
</reference>
<organism evidence="12 13">
    <name type="scientific">Abyssobacteria bacterium (strain SURF_5)</name>
    <dbReference type="NCBI Taxonomy" id="2093360"/>
    <lineage>
        <taxon>Bacteria</taxon>
        <taxon>Pseudomonadati</taxon>
        <taxon>Candidatus Hydrogenedentota</taxon>
        <taxon>Candidatus Abyssobacteria</taxon>
    </lineage>
</organism>
<evidence type="ECO:0000259" key="10">
    <source>
        <dbReference type="Pfam" id="PF02770"/>
    </source>
</evidence>
<dbReference type="Gene3D" id="1.10.540.10">
    <property type="entry name" value="Acyl-CoA dehydrogenase/oxidase, N-terminal domain"/>
    <property type="match status" value="1"/>
</dbReference>
<dbReference type="Gene3D" id="2.40.110.10">
    <property type="entry name" value="Butyryl-CoA Dehydrogenase, subunit A, domain 2"/>
    <property type="match status" value="1"/>
</dbReference>
<keyword evidence="3 8" id="KW-0285">Flavoprotein</keyword>
<evidence type="ECO:0000256" key="5">
    <source>
        <dbReference type="ARBA" id="ARBA00023002"/>
    </source>
</evidence>
<dbReference type="SUPFAM" id="SSF56645">
    <property type="entry name" value="Acyl-CoA dehydrogenase NM domain-like"/>
    <property type="match status" value="1"/>
</dbReference>
<dbReference type="PROSITE" id="PS00072">
    <property type="entry name" value="ACYL_COA_DH_1"/>
    <property type="match status" value="1"/>
</dbReference>
<dbReference type="PROSITE" id="PS00073">
    <property type="entry name" value="ACYL_COA_DH_2"/>
    <property type="match status" value="1"/>
</dbReference>
<dbReference type="PANTHER" id="PTHR43884">
    <property type="entry name" value="ACYL-COA DEHYDROGENASE"/>
    <property type="match status" value="1"/>
</dbReference>
<dbReference type="SUPFAM" id="SSF47203">
    <property type="entry name" value="Acyl-CoA dehydrogenase C-terminal domain-like"/>
    <property type="match status" value="1"/>
</dbReference>
<dbReference type="GO" id="GO:0050660">
    <property type="term" value="F:flavin adenine dinucleotide binding"/>
    <property type="evidence" value="ECO:0007669"/>
    <property type="project" value="InterPro"/>
</dbReference>
<feature type="domain" description="Acyl-CoA oxidase/dehydrogenase middle" evidence="10">
    <location>
        <begin position="121"/>
        <end position="216"/>
    </location>
</feature>
<protein>
    <recommendedName>
        <fullName evidence="7">Cyclohex-1-ene-1-carbonyl-CoA dehydrogenase</fullName>
        <ecNumber evidence="6">1.3.8.10</ecNumber>
    </recommendedName>
</protein>
<dbReference type="InterPro" id="IPR013786">
    <property type="entry name" value="AcylCoA_DH/ox_N"/>
</dbReference>
<evidence type="ECO:0000256" key="2">
    <source>
        <dbReference type="ARBA" id="ARBA00009347"/>
    </source>
</evidence>
<comment type="similarity">
    <text evidence="2 8">Belongs to the acyl-CoA dehydrogenase family.</text>
</comment>
<keyword evidence="4 8" id="KW-0274">FAD</keyword>
<evidence type="ECO:0000256" key="6">
    <source>
        <dbReference type="ARBA" id="ARBA00066362"/>
    </source>
</evidence>
<dbReference type="PIRSF" id="PIRSF016578">
    <property type="entry name" value="HsaA"/>
    <property type="match status" value="1"/>
</dbReference>
<evidence type="ECO:0000313" key="13">
    <source>
        <dbReference type="Proteomes" id="UP000265882"/>
    </source>
</evidence>
<evidence type="ECO:0000256" key="1">
    <source>
        <dbReference type="ARBA" id="ARBA00001974"/>
    </source>
</evidence>
<dbReference type="FunFam" id="1.20.140.10:FF:000004">
    <property type="entry name" value="Acyl-CoA dehydrogenase FadE25"/>
    <property type="match status" value="1"/>
</dbReference>
<dbReference type="PANTHER" id="PTHR43884:SF12">
    <property type="entry name" value="ISOVALERYL-COA DEHYDROGENASE, MITOCHONDRIAL-RELATED"/>
    <property type="match status" value="1"/>
</dbReference>